<dbReference type="GO" id="GO:0005794">
    <property type="term" value="C:Golgi apparatus"/>
    <property type="evidence" value="ECO:0007669"/>
    <property type="project" value="TreeGrafter"/>
</dbReference>
<feature type="repeat" description="WD" evidence="6">
    <location>
        <begin position="577"/>
        <end position="608"/>
    </location>
</feature>
<dbReference type="PROSITE" id="PS50294">
    <property type="entry name" value="WD_REPEATS_REGION"/>
    <property type="match status" value="1"/>
</dbReference>
<keyword evidence="5 8" id="KW-0472">Membrane</keyword>
<evidence type="ECO:0000256" key="7">
    <source>
        <dbReference type="SAM" id="MobiDB-lite"/>
    </source>
</evidence>
<dbReference type="GO" id="GO:0005783">
    <property type="term" value="C:endoplasmic reticulum"/>
    <property type="evidence" value="ECO:0007669"/>
    <property type="project" value="TreeGrafter"/>
</dbReference>
<protein>
    <recommendedName>
        <fullName evidence="11">ALA-interacting subunit</fullName>
    </recommendedName>
</protein>
<dbReference type="InterPro" id="IPR001680">
    <property type="entry name" value="WD40_rpt"/>
</dbReference>
<dbReference type="EMBL" id="CM007366">
    <property type="protein sequence ID" value="OIW09106.1"/>
    <property type="molecule type" value="Genomic_DNA"/>
</dbReference>
<evidence type="ECO:0000256" key="2">
    <source>
        <dbReference type="ARBA" id="ARBA00009457"/>
    </source>
</evidence>
<dbReference type="PANTHER" id="PTHR10926:SF72">
    <property type="entry name" value="ALA-INTERACTING SUBUNIT"/>
    <property type="match status" value="1"/>
</dbReference>
<evidence type="ECO:0000256" key="3">
    <source>
        <dbReference type="ARBA" id="ARBA00022692"/>
    </source>
</evidence>
<dbReference type="Proteomes" id="UP000188354">
    <property type="component" value="Chromosome LG06"/>
</dbReference>
<keyword evidence="4 8" id="KW-1133">Transmembrane helix</keyword>
<proteinExistence type="inferred from homology"/>
<dbReference type="Pfam" id="PF03381">
    <property type="entry name" value="CDC50"/>
    <property type="match status" value="1"/>
</dbReference>
<feature type="repeat" description="WD" evidence="6">
    <location>
        <begin position="488"/>
        <end position="529"/>
    </location>
</feature>
<evidence type="ECO:0000313" key="9">
    <source>
        <dbReference type="EMBL" id="OIW09106.1"/>
    </source>
</evidence>
<organism evidence="9 10">
    <name type="scientific">Lupinus angustifolius</name>
    <name type="common">Narrow-leaved blue lupine</name>
    <dbReference type="NCBI Taxonomy" id="3871"/>
    <lineage>
        <taxon>Eukaryota</taxon>
        <taxon>Viridiplantae</taxon>
        <taxon>Streptophyta</taxon>
        <taxon>Embryophyta</taxon>
        <taxon>Tracheophyta</taxon>
        <taxon>Spermatophyta</taxon>
        <taxon>Magnoliopsida</taxon>
        <taxon>eudicotyledons</taxon>
        <taxon>Gunneridae</taxon>
        <taxon>Pentapetalae</taxon>
        <taxon>rosids</taxon>
        <taxon>fabids</taxon>
        <taxon>Fabales</taxon>
        <taxon>Fabaceae</taxon>
        <taxon>Papilionoideae</taxon>
        <taxon>50 kb inversion clade</taxon>
        <taxon>genistoids sensu lato</taxon>
        <taxon>core genistoids</taxon>
        <taxon>Genisteae</taxon>
        <taxon>Lupinus</taxon>
    </lineage>
</organism>
<evidence type="ECO:0000256" key="8">
    <source>
        <dbReference type="SAM" id="Phobius"/>
    </source>
</evidence>
<keyword evidence="10" id="KW-1185">Reference proteome</keyword>
<dbReference type="InterPro" id="IPR015943">
    <property type="entry name" value="WD40/YVTN_repeat-like_dom_sf"/>
</dbReference>
<evidence type="ECO:0000256" key="1">
    <source>
        <dbReference type="ARBA" id="ARBA00004370"/>
    </source>
</evidence>
<feature type="repeat" description="WD" evidence="6">
    <location>
        <begin position="530"/>
        <end position="560"/>
    </location>
</feature>
<dbReference type="SMART" id="SM00320">
    <property type="entry name" value="WD40"/>
    <property type="match status" value="7"/>
</dbReference>
<dbReference type="PANTHER" id="PTHR10926">
    <property type="entry name" value="CELL CYCLE CONTROL PROTEIN 50"/>
    <property type="match status" value="1"/>
</dbReference>
<comment type="similarity">
    <text evidence="2">Belongs to the CDC50/LEM3 family.</text>
</comment>
<evidence type="ECO:0000256" key="6">
    <source>
        <dbReference type="PROSITE-ProRule" id="PRU00221"/>
    </source>
</evidence>
<feature type="repeat" description="WD" evidence="6">
    <location>
        <begin position="623"/>
        <end position="652"/>
    </location>
</feature>
<gene>
    <name evidence="9" type="ORF">TanjilG_16333</name>
</gene>
<evidence type="ECO:0000256" key="4">
    <source>
        <dbReference type="ARBA" id="ARBA00022989"/>
    </source>
</evidence>
<feature type="region of interest" description="Disordered" evidence="7">
    <location>
        <begin position="1"/>
        <end position="28"/>
    </location>
</feature>
<evidence type="ECO:0008006" key="11">
    <source>
        <dbReference type="Google" id="ProtNLM"/>
    </source>
</evidence>
<feature type="compositionally biased region" description="Polar residues" evidence="7">
    <location>
        <begin position="1"/>
        <end position="12"/>
    </location>
</feature>
<dbReference type="Gramene" id="OIW09106">
    <property type="protein sequence ID" value="OIW09106"/>
    <property type="gene ID" value="TanjilG_16333"/>
</dbReference>
<dbReference type="Gene3D" id="2.130.10.10">
    <property type="entry name" value="YVTN repeat-like/Quinoprotein amine dehydrogenase"/>
    <property type="match status" value="3"/>
</dbReference>
<dbReference type="Pfam" id="PF00400">
    <property type="entry name" value="WD40"/>
    <property type="match status" value="5"/>
</dbReference>
<reference evidence="9 10" key="1">
    <citation type="journal article" date="2017" name="Plant Biotechnol. J.">
        <title>A comprehensive draft genome sequence for lupin (Lupinus angustifolius), an emerging health food: insights into plant-microbe interactions and legume evolution.</title>
        <authorList>
            <person name="Hane J.K."/>
            <person name="Ming Y."/>
            <person name="Kamphuis L.G."/>
            <person name="Nelson M.N."/>
            <person name="Garg G."/>
            <person name="Atkins C.A."/>
            <person name="Bayer P.E."/>
            <person name="Bravo A."/>
            <person name="Bringans S."/>
            <person name="Cannon S."/>
            <person name="Edwards D."/>
            <person name="Foley R."/>
            <person name="Gao L.L."/>
            <person name="Harrison M.J."/>
            <person name="Huang W."/>
            <person name="Hurgobin B."/>
            <person name="Li S."/>
            <person name="Liu C.W."/>
            <person name="McGrath A."/>
            <person name="Morahan G."/>
            <person name="Murray J."/>
            <person name="Weller J."/>
            <person name="Jian J."/>
            <person name="Singh K.B."/>
        </authorList>
    </citation>
    <scope>NUCLEOTIDE SEQUENCE [LARGE SCALE GENOMIC DNA]</scope>
    <source>
        <strain evidence="10">cv. Tanjil</strain>
        <tissue evidence="9">Whole plant</tissue>
    </source>
</reference>
<dbReference type="GO" id="GO:0005886">
    <property type="term" value="C:plasma membrane"/>
    <property type="evidence" value="ECO:0007669"/>
    <property type="project" value="TreeGrafter"/>
</dbReference>
<keyword evidence="6" id="KW-0853">WD repeat</keyword>
<keyword evidence="3 8" id="KW-0812">Transmembrane</keyword>
<comment type="subcellular location">
    <subcellularLocation>
        <location evidence="1">Membrane</location>
    </subcellularLocation>
</comment>
<sequence>MMDMDTPTQSLVSKGESPTKKNSKRPKYSKFSQQELPAWKPILTPGWVICTFTVIGIIFIPVGLASLYSSESVEEHVIRYDQNCLPESHAKNALEFIKTDSTNKTCTQTWTVEHKMQAPIYIYYQLDNYYQNHRRYVKNRNDKQLRSKSAEGVTTNCDPEAETKGHQPIVPCGLIAWSLFNDTYRFSMKDKDLAVNKKDISWKSDRSSKFGSDVYPKNFQGGFMVGGAKLNESKPLNEQEDLIVWMRTAALPTFRKLYGKIETNLEVNDMIEIVIENNYNTYEFGGTKTLVLSTTTWIGGKNPFLGRAYLFIGGLSLILAVGFILLYVIRPRSTTQNNNNTNNFNFLRSHSTKETAPFSNLLVSPQHLSCPTLSRSLQNSPLHPIFSSSPTLSTSKLSDSDPQTTYHCASSVLRNDGQIISLALSSNGLVYTGSDSNVVRVWKLPEFSECGQLRTKACRVVALEVCNDMVYAAYGDGKIRVWRRTWDKMKHKGLITSMAINTAEDILYTASLDKTVKVWRITDLKCIETIKAHHEPINAIIVADDGVLYTASDDATVRVWRRNFCSHDQPHSLTVTLHAKHSPVKTLTLNPDGGILYGGCTDGYIHYWLKGWFAGQLQYGGSIQGHTHAVLCLASVAKYVVSGSADSTSRVWVREQDGQHTCVAVLVGHRGPIRCVTTFIGGRFVEENEDSCTVCSGSLDGVLKVWRVTHSNNVNNHCLSQAEPKYKGLQ</sequence>
<evidence type="ECO:0000313" key="10">
    <source>
        <dbReference type="Proteomes" id="UP000188354"/>
    </source>
</evidence>
<dbReference type="PROSITE" id="PS50082">
    <property type="entry name" value="WD_REPEATS_2"/>
    <property type="match status" value="4"/>
</dbReference>
<dbReference type="AlphaFoldDB" id="A0A1J7HRQ6"/>
<evidence type="ECO:0000256" key="5">
    <source>
        <dbReference type="ARBA" id="ARBA00023136"/>
    </source>
</evidence>
<dbReference type="STRING" id="3871.A0A1J7HRQ6"/>
<dbReference type="SUPFAM" id="SSF50978">
    <property type="entry name" value="WD40 repeat-like"/>
    <property type="match status" value="1"/>
</dbReference>
<name>A0A1J7HRQ6_LUPAN</name>
<feature type="transmembrane region" description="Helical" evidence="8">
    <location>
        <begin position="308"/>
        <end position="329"/>
    </location>
</feature>
<dbReference type="InterPro" id="IPR036322">
    <property type="entry name" value="WD40_repeat_dom_sf"/>
</dbReference>
<dbReference type="InterPro" id="IPR005045">
    <property type="entry name" value="CDC50/LEM3_fam"/>
</dbReference>
<feature type="transmembrane region" description="Helical" evidence="8">
    <location>
        <begin position="46"/>
        <end position="69"/>
    </location>
</feature>
<accession>A0A1J7HRQ6</accession>